<accession>A0AB34KLI3</accession>
<dbReference type="InterPro" id="IPR037147">
    <property type="entry name" value="Ribosomal_bL28_sf"/>
</dbReference>
<dbReference type="EMBL" id="JAAQHG020000018">
    <property type="protein sequence ID" value="KAL1585615.1"/>
    <property type="molecule type" value="Genomic_DNA"/>
</dbReference>
<dbReference type="InterPro" id="IPR026569">
    <property type="entry name" value="Ribosomal_bL28"/>
</dbReference>
<gene>
    <name evidence="7" type="ORF">WHR41_05999</name>
</gene>
<dbReference type="HAMAP" id="MF_00373">
    <property type="entry name" value="Ribosomal_bL28"/>
    <property type="match status" value="1"/>
</dbReference>
<dbReference type="AlphaFoldDB" id="A0AB34KLI3"/>
<evidence type="ECO:0000256" key="2">
    <source>
        <dbReference type="ARBA" id="ARBA00022980"/>
    </source>
</evidence>
<dbReference type="PANTHER" id="PTHR13528">
    <property type="entry name" value="39S RIBOSOMAL PROTEIN L28, MITOCHONDRIAL"/>
    <property type="match status" value="1"/>
</dbReference>
<organism evidence="7 8">
    <name type="scientific">Cladosporium halotolerans</name>
    <dbReference type="NCBI Taxonomy" id="1052096"/>
    <lineage>
        <taxon>Eukaryota</taxon>
        <taxon>Fungi</taxon>
        <taxon>Dikarya</taxon>
        <taxon>Ascomycota</taxon>
        <taxon>Pezizomycotina</taxon>
        <taxon>Dothideomycetes</taxon>
        <taxon>Dothideomycetidae</taxon>
        <taxon>Cladosporiales</taxon>
        <taxon>Cladosporiaceae</taxon>
        <taxon>Cladosporium</taxon>
    </lineage>
</organism>
<evidence type="ECO:0000313" key="7">
    <source>
        <dbReference type="EMBL" id="KAL1585615.1"/>
    </source>
</evidence>
<evidence type="ECO:0000256" key="3">
    <source>
        <dbReference type="ARBA" id="ARBA00023274"/>
    </source>
</evidence>
<name>A0AB34KLI3_9PEZI</name>
<dbReference type="GO" id="GO:0003735">
    <property type="term" value="F:structural constituent of ribosome"/>
    <property type="evidence" value="ECO:0007669"/>
    <property type="project" value="InterPro"/>
</dbReference>
<dbReference type="Gene3D" id="2.30.170.40">
    <property type="entry name" value="Ribosomal protein L28/L24"/>
    <property type="match status" value="1"/>
</dbReference>
<dbReference type="PANTHER" id="PTHR13528:SF2">
    <property type="entry name" value="LARGE RIBOSOMAL SUBUNIT PROTEIN BL28M"/>
    <property type="match status" value="1"/>
</dbReference>
<dbReference type="SUPFAM" id="SSF143800">
    <property type="entry name" value="L28p-like"/>
    <property type="match status" value="1"/>
</dbReference>
<proteinExistence type="inferred from homology"/>
<dbReference type="GeneID" id="96007442"/>
<keyword evidence="8" id="KW-1185">Reference proteome</keyword>
<protein>
    <recommendedName>
        <fullName evidence="4">Large ribosomal subunit protein bL28m</fullName>
    </recommendedName>
</protein>
<feature type="region of interest" description="Disordered" evidence="6">
    <location>
        <begin position="316"/>
        <end position="355"/>
    </location>
</feature>
<evidence type="ECO:0000313" key="8">
    <source>
        <dbReference type="Proteomes" id="UP000803884"/>
    </source>
</evidence>
<evidence type="ECO:0000256" key="5">
    <source>
        <dbReference type="ARBA" id="ARBA00037226"/>
    </source>
</evidence>
<comment type="function">
    <text evidence="5">Component of the mitochondrial ribosome (mitoribosome), a dedicated translation machinery responsible for the synthesis of mitochondrial genome-encoded proteins, including at least some of the essential transmembrane subunits of the mitochondrial respiratory chain. The mitoribosomes are attached to the mitochondrial inner membrane and translation products are cotranslationally integrated into the membrane.</text>
</comment>
<reference evidence="7 8" key="1">
    <citation type="journal article" date="2020" name="Microbiol. Resour. Announc.">
        <title>Draft Genome Sequence of a Cladosporium Species Isolated from the Mesophotic Ascidian Didemnum maculosum.</title>
        <authorList>
            <person name="Gioti A."/>
            <person name="Siaperas R."/>
            <person name="Nikolaivits E."/>
            <person name="Le Goff G."/>
            <person name="Ouazzani J."/>
            <person name="Kotoulas G."/>
            <person name="Topakas E."/>
        </authorList>
    </citation>
    <scope>NUCLEOTIDE SEQUENCE [LARGE SCALE GENOMIC DNA]</scope>
    <source>
        <strain evidence="7 8">TM138-S3</strain>
    </source>
</reference>
<dbReference type="GO" id="GO:0005762">
    <property type="term" value="C:mitochondrial large ribosomal subunit"/>
    <property type="evidence" value="ECO:0007669"/>
    <property type="project" value="TreeGrafter"/>
</dbReference>
<dbReference type="Pfam" id="PF00830">
    <property type="entry name" value="Ribosomal_L28"/>
    <property type="match status" value="1"/>
</dbReference>
<evidence type="ECO:0000256" key="1">
    <source>
        <dbReference type="ARBA" id="ARBA00008760"/>
    </source>
</evidence>
<keyword evidence="3" id="KW-0687">Ribonucleoprotein</keyword>
<dbReference type="RefSeq" id="XP_069228721.1">
    <property type="nucleotide sequence ID" value="XM_069374604.1"/>
</dbReference>
<keyword evidence="2" id="KW-0689">Ribosomal protein</keyword>
<comment type="caution">
    <text evidence="7">The sequence shown here is derived from an EMBL/GenBank/DDBJ whole genome shotgun (WGS) entry which is preliminary data.</text>
</comment>
<evidence type="ECO:0000256" key="6">
    <source>
        <dbReference type="SAM" id="MobiDB-lite"/>
    </source>
</evidence>
<dbReference type="Proteomes" id="UP000803884">
    <property type="component" value="Unassembled WGS sequence"/>
</dbReference>
<dbReference type="InterPro" id="IPR034704">
    <property type="entry name" value="Ribosomal_bL28/bL31-like_sf"/>
</dbReference>
<evidence type="ECO:0000256" key="4">
    <source>
        <dbReference type="ARBA" id="ARBA00035269"/>
    </source>
</evidence>
<comment type="similarity">
    <text evidence="1">Belongs to the bacterial ribosomal protein bL28 family.</text>
</comment>
<dbReference type="FunFam" id="2.30.170.40:FF:000003">
    <property type="entry name" value="54S ribosomal protein L24"/>
    <property type="match status" value="1"/>
</dbReference>
<sequence>MSALLRRPGILAPARRAFSTSTPRLAGLQWEGNHHEILGDTVPRYPYGPPSVYKQSRKGLYGGQRIRFGNKVSRKENKSRRSWRPNILSKRLFSKSLNRHVQIKVSSRVLRTIDKLGGLDEYLLGEKEARIKELGESGWWLRWAIMQTPAVKKRFAAEREALGLPASEEEFSVMEEDAEAVREASTPDAEIAELTIDENADPEAEPAPLVSEVLAEDDVFQVEQSKDLPPLRFRVGHRQYIMLTDQGWRSLVPSTLNSEKRPTKANLRAAERWRDQMMEGGFDEVRARLEKVLMEEEIEAGLARRDAVRAERAARAEKAAAAGERPPRIRSRRRKQSPEVGDEGAVQPGQQVTEKPFISQMQQFRVTREMAAASPLLEKLYKQEVNKQMKEMINEKSQLQVRLKGAHEFEAAQKIQATQGIEATQQKKVEQL</sequence>